<dbReference type="HOGENOM" id="CLU_000022_35_1_11"/>
<dbReference type="PANTHER" id="PTHR43775:SF51">
    <property type="entry name" value="INACTIVE PHENOLPHTHIOCEROL SYNTHESIS POLYKETIDE SYNTHASE TYPE I PKS1-RELATED"/>
    <property type="match status" value="1"/>
</dbReference>
<evidence type="ECO:0000256" key="2">
    <source>
        <dbReference type="ARBA" id="ARBA00022679"/>
    </source>
</evidence>
<feature type="domain" description="PKS/mFAS DH" evidence="5">
    <location>
        <begin position="180"/>
        <end position="467"/>
    </location>
</feature>
<evidence type="ECO:0000256" key="3">
    <source>
        <dbReference type="ARBA" id="ARBA00023268"/>
    </source>
</evidence>
<proteinExistence type="predicted"/>
<dbReference type="Gene3D" id="3.40.366.10">
    <property type="entry name" value="Malonyl-Coenzyme A Acyl Carrier Protein, domain 2"/>
    <property type="match status" value="1"/>
</dbReference>
<keyword evidence="7" id="KW-1185">Reference proteome</keyword>
<dbReference type="InterPro" id="IPR016035">
    <property type="entry name" value="Acyl_Trfase/lysoPLipase"/>
</dbReference>
<dbReference type="Pfam" id="PF08659">
    <property type="entry name" value="KR"/>
    <property type="match status" value="1"/>
</dbReference>
<evidence type="ECO:0000259" key="5">
    <source>
        <dbReference type="PROSITE" id="PS52019"/>
    </source>
</evidence>
<dbReference type="InterPro" id="IPR001227">
    <property type="entry name" value="Ac_transferase_dom_sf"/>
</dbReference>
<dbReference type="Gene3D" id="3.40.50.720">
    <property type="entry name" value="NAD(P)-binding Rossmann-like Domain"/>
    <property type="match status" value="1"/>
</dbReference>
<reference evidence="6 7" key="1">
    <citation type="submission" date="2009-02" db="EMBL/GenBank/DDBJ databases">
        <title>Annotation of Streptomyces hygroscopicus strain ATCC 53653.</title>
        <authorList>
            <consortium name="The Broad Institute Genome Sequencing Platform"/>
            <consortium name="Broad Institute Microbial Sequencing Center"/>
            <person name="Fischbach M."/>
            <person name="Godfrey P."/>
            <person name="Ward D."/>
            <person name="Young S."/>
            <person name="Zeng Q."/>
            <person name="Koehrsen M."/>
            <person name="Alvarado L."/>
            <person name="Berlin A.M."/>
            <person name="Bochicchio J."/>
            <person name="Borenstein D."/>
            <person name="Chapman S.B."/>
            <person name="Chen Z."/>
            <person name="Engels R."/>
            <person name="Freedman E."/>
            <person name="Gellesch M."/>
            <person name="Goldberg J."/>
            <person name="Griggs A."/>
            <person name="Gujja S."/>
            <person name="Heilman E.R."/>
            <person name="Heiman D.I."/>
            <person name="Hepburn T.A."/>
            <person name="Howarth C."/>
            <person name="Jen D."/>
            <person name="Larson L."/>
            <person name="Lewis B."/>
            <person name="Mehta T."/>
            <person name="Park D."/>
            <person name="Pearson M."/>
            <person name="Richards J."/>
            <person name="Roberts A."/>
            <person name="Saif S."/>
            <person name="Shea T.D."/>
            <person name="Shenoy N."/>
            <person name="Sisk P."/>
            <person name="Stolte C."/>
            <person name="Sykes S.N."/>
            <person name="Thomson T."/>
            <person name="Walk T."/>
            <person name="White J."/>
            <person name="Yandava C."/>
            <person name="Straight P."/>
            <person name="Clardy J."/>
            <person name="Hung D."/>
            <person name="Kolter R."/>
            <person name="Mekalanos J."/>
            <person name="Walker S."/>
            <person name="Walsh C.T."/>
            <person name="Wieland-Brown L.C."/>
            <person name="Haas B."/>
            <person name="Nusbaum C."/>
            <person name="Birren B."/>
        </authorList>
    </citation>
    <scope>NUCLEOTIDE SEQUENCE [LARGE SCALE GENOMIC DNA]</scope>
    <source>
        <strain evidence="6 7">ATCC 53653</strain>
    </source>
</reference>
<dbReference type="InterPro" id="IPR049900">
    <property type="entry name" value="PKS_mFAS_DH"/>
</dbReference>
<dbReference type="Gene3D" id="3.40.50.11460">
    <property type="match status" value="1"/>
</dbReference>
<dbReference type="InterPro" id="IPR013968">
    <property type="entry name" value="PKS_KR"/>
</dbReference>
<organism evidence="6 7">
    <name type="scientific">Streptomyces himastatinicus ATCC 53653</name>
    <dbReference type="NCBI Taxonomy" id="457427"/>
    <lineage>
        <taxon>Bacteria</taxon>
        <taxon>Bacillati</taxon>
        <taxon>Actinomycetota</taxon>
        <taxon>Actinomycetes</taxon>
        <taxon>Kitasatosporales</taxon>
        <taxon>Streptomycetaceae</taxon>
        <taxon>Streptomyces</taxon>
        <taxon>Streptomyces violaceusniger group</taxon>
    </lineage>
</organism>
<feature type="active site" description="Proton donor; for dehydratase activity" evidence="4">
    <location>
        <position position="383"/>
    </location>
</feature>
<dbReference type="InterPro" id="IPR020807">
    <property type="entry name" value="PKS_DH"/>
</dbReference>
<feature type="region of interest" description="C-terminal hotdog fold" evidence="4">
    <location>
        <begin position="322"/>
        <end position="467"/>
    </location>
</feature>
<evidence type="ECO:0000313" key="7">
    <source>
        <dbReference type="Proteomes" id="UP000003963"/>
    </source>
</evidence>
<name>D9W7E2_9ACTN</name>
<dbReference type="InterPro" id="IPR055123">
    <property type="entry name" value="SpnB-like_Rossmann"/>
</dbReference>
<dbReference type="PROSITE" id="PS52019">
    <property type="entry name" value="PKS_MFAS_DH"/>
    <property type="match status" value="1"/>
</dbReference>
<dbReference type="InterPro" id="IPR042104">
    <property type="entry name" value="PKS_dehydratase_sf"/>
</dbReference>
<dbReference type="SMART" id="SM00827">
    <property type="entry name" value="PKS_AT"/>
    <property type="match status" value="1"/>
</dbReference>
<feature type="region of interest" description="N-terminal hotdog fold" evidence="4">
    <location>
        <begin position="180"/>
        <end position="309"/>
    </location>
</feature>
<dbReference type="AlphaFoldDB" id="D9W7E2"/>
<evidence type="ECO:0000256" key="1">
    <source>
        <dbReference type="ARBA" id="ARBA00004792"/>
    </source>
</evidence>
<dbReference type="Proteomes" id="UP000003963">
    <property type="component" value="Unassembled WGS sequence"/>
</dbReference>
<dbReference type="Pfam" id="PF14765">
    <property type="entry name" value="PS-DH"/>
    <property type="match status" value="1"/>
</dbReference>
<dbReference type="InterPro" id="IPR049551">
    <property type="entry name" value="PKS_DH_C"/>
</dbReference>
<dbReference type="Pfam" id="PF22953">
    <property type="entry name" value="SpnB_Rossmann"/>
    <property type="match status" value="1"/>
</dbReference>
<dbReference type="SUPFAM" id="SSF52151">
    <property type="entry name" value="FabD/lysophospholipase-like"/>
    <property type="match status" value="1"/>
</dbReference>
<dbReference type="SUPFAM" id="SSF51735">
    <property type="entry name" value="NAD(P)-binding Rossmann-fold domains"/>
    <property type="match status" value="2"/>
</dbReference>
<dbReference type="InterPro" id="IPR050091">
    <property type="entry name" value="PKS_NRPS_Biosynth_Enz"/>
</dbReference>
<dbReference type="EMBL" id="GG657754">
    <property type="protein sequence ID" value="EFL28722.1"/>
    <property type="molecule type" value="Genomic_DNA"/>
</dbReference>
<gene>
    <name evidence="6" type="ORF">SSOG_08436</name>
</gene>
<accession>D9W7E2</accession>
<dbReference type="Gene3D" id="3.10.129.110">
    <property type="entry name" value="Polyketide synthase dehydratase"/>
    <property type="match status" value="1"/>
</dbReference>
<comment type="pathway">
    <text evidence="1">Antibiotic biosynthesis.</text>
</comment>
<dbReference type="PANTHER" id="PTHR43775">
    <property type="entry name" value="FATTY ACID SYNTHASE"/>
    <property type="match status" value="1"/>
</dbReference>
<dbReference type="GO" id="GO:0006633">
    <property type="term" value="P:fatty acid biosynthetic process"/>
    <property type="evidence" value="ECO:0007669"/>
    <property type="project" value="TreeGrafter"/>
</dbReference>
<dbReference type="InterPro" id="IPR014043">
    <property type="entry name" value="Acyl_transferase_dom"/>
</dbReference>
<feature type="active site" description="Proton acceptor; for dehydratase activity" evidence="4">
    <location>
        <position position="211"/>
    </location>
</feature>
<dbReference type="SMART" id="SM00826">
    <property type="entry name" value="PKS_DH"/>
    <property type="match status" value="1"/>
</dbReference>
<dbReference type="STRING" id="457427.SSOG_08436"/>
<dbReference type="GO" id="GO:0004312">
    <property type="term" value="F:fatty acid synthase activity"/>
    <property type="evidence" value="ECO:0007669"/>
    <property type="project" value="TreeGrafter"/>
</dbReference>
<dbReference type="InterPro" id="IPR049552">
    <property type="entry name" value="PKS_DH_N"/>
</dbReference>
<evidence type="ECO:0000256" key="4">
    <source>
        <dbReference type="PROSITE-ProRule" id="PRU01363"/>
    </source>
</evidence>
<keyword evidence="3" id="KW-0511">Multifunctional enzyme</keyword>
<dbReference type="Gene3D" id="3.30.70.3290">
    <property type="match status" value="1"/>
</dbReference>
<dbReference type="InterPro" id="IPR036291">
    <property type="entry name" value="NAD(P)-bd_dom_sf"/>
</dbReference>
<dbReference type="Pfam" id="PF21089">
    <property type="entry name" value="PKS_DH_N"/>
    <property type="match status" value="1"/>
</dbReference>
<protein>
    <submittedName>
        <fullName evidence="6">Modular polyketide synthase</fullName>
    </submittedName>
</protein>
<evidence type="ECO:0000313" key="6">
    <source>
        <dbReference type="EMBL" id="EFL28722.1"/>
    </source>
</evidence>
<sequence>MLDDFREVARTLTYHAPHIPVISNVTGEVADPDQLRDPEYWVRHVREPVRFHDGLRTLRAEGVVRYLELGPDAVLTTMAEDALAATGATAETATADATAPETAPVFATALRHGRDEPRTLLSALARMHIDGGTADFSAALPDGAGQVDLPTYRFQRERYWRPVPNGTADVRAAGLGATGHPLLQAVVETPDGELLLTGRLSLNTHPWLADHTIAGSVPLPGTALLELALLAGARAGCDVVDDLTLETPLLLPASGAVRIQLAVAAPDDAGRRALTLSSRPADQDDEAPGTVDTWRRHAVGLLAASVAPAPAAPPAPWPPADAVPVDVADLYRRLTEQGYAYGPSFRGLHAAWRHGEDLLAEVRLAAEQRGDAEGFGLHPALLDSALHPVEELFNADRASTDHTPDTVRLPFSFSGVRLFATGATRLRVRITPTGPDTVTLTLTDDHGAVAATIEALGLREISADRWRSTHSNDSLYRLDWQPHPLLADQPAPAESWAIVGPDLLVLGDDGPEPVSAYPGLAALQAAIGAGLPVPSLVIMPYPGHDSVASDLDDIPVRVRETAHHMLDALRTWLADERFGTARLVIATRGAIAAAPEDPPADLTTAPLWGLVRAAQAEHPERILLLDLDDDTSSRHALRTVLPAAVAAGETELAVRAGAVRVPRLVRVRPDHEAPLPALDPDGTVLITGGTGALGRLVARHLATAHGARHVLLVSPAGPGRARHRRVHRRTGRPGHRCADRRL</sequence>
<keyword evidence="2" id="KW-0808">Transferase</keyword>